<feature type="compositionally biased region" description="Polar residues" evidence="3">
    <location>
        <begin position="141"/>
        <end position="161"/>
    </location>
</feature>
<organism evidence="5 6">
    <name type="scientific">Diabrotica balteata</name>
    <name type="common">Banded cucumber beetle</name>
    <dbReference type="NCBI Taxonomy" id="107213"/>
    <lineage>
        <taxon>Eukaryota</taxon>
        <taxon>Metazoa</taxon>
        <taxon>Ecdysozoa</taxon>
        <taxon>Arthropoda</taxon>
        <taxon>Hexapoda</taxon>
        <taxon>Insecta</taxon>
        <taxon>Pterygota</taxon>
        <taxon>Neoptera</taxon>
        <taxon>Endopterygota</taxon>
        <taxon>Coleoptera</taxon>
        <taxon>Polyphaga</taxon>
        <taxon>Cucujiformia</taxon>
        <taxon>Chrysomeloidea</taxon>
        <taxon>Chrysomelidae</taxon>
        <taxon>Galerucinae</taxon>
        <taxon>Diabroticina</taxon>
        <taxon>Diabroticites</taxon>
        <taxon>Diabrotica</taxon>
    </lineage>
</organism>
<accession>A0A9N9SZP3</accession>
<dbReference type="PANTHER" id="PTHR14491:SF8">
    <property type="entry name" value="ANKYRIN REPEAT DOMAIN-CONTAINING PROTEIN SOWAHD"/>
    <property type="match status" value="1"/>
</dbReference>
<evidence type="ECO:0000256" key="3">
    <source>
        <dbReference type="SAM" id="MobiDB-lite"/>
    </source>
</evidence>
<sequence>MGSNLLTLEQIHIYLLENGGKVKNRDIVRYFKSYLTDPVTKDENRSRFKSYINKLAVTKAEGDEKVILLNLKYSSYDTLPSPATHNSVFYSPQHDPRNSVGLPLSPAGVGVIDSSVSSPSTPSRQPPPYRAPPPPPSSASTNSLDTMSLGSTTSLNDLQKTPQPPPREKRKDSENRNFQEDGTPQKTDVDDPNVEDKTISVKERTQKFNRLASVDDELSPRPPKSAEKKSRVRNIVNIVLYLNIVFCS</sequence>
<gene>
    <name evidence="5" type="ORF">DIABBA_LOCUS6136</name>
</gene>
<dbReference type="Proteomes" id="UP001153709">
    <property type="component" value="Chromosome 4"/>
</dbReference>
<feature type="domain" description="SOWAHA-C winged helix-turn-helix" evidence="4">
    <location>
        <begin position="6"/>
        <end position="74"/>
    </location>
</feature>
<dbReference type="PANTHER" id="PTHR14491">
    <property type="entry name" value="SOSONDOWAH, ISOFORM G"/>
    <property type="match status" value="1"/>
</dbReference>
<dbReference type="EMBL" id="OU898279">
    <property type="protein sequence ID" value="CAG9832681.1"/>
    <property type="molecule type" value="Genomic_DNA"/>
</dbReference>
<keyword evidence="2" id="KW-0040">ANK repeat</keyword>
<dbReference type="OrthoDB" id="60433at2759"/>
<dbReference type="AlphaFoldDB" id="A0A9N9SZP3"/>
<proteinExistence type="predicted"/>
<evidence type="ECO:0000259" key="4">
    <source>
        <dbReference type="Pfam" id="PF25877"/>
    </source>
</evidence>
<feature type="compositionally biased region" description="Pro residues" evidence="3">
    <location>
        <begin position="124"/>
        <end position="137"/>
    </location>
</feature>
<feature type="region of interest" description="Disordered" evidence="3">
    <location>
        <begin position="87"/>
        <end position="229"/>
    </location>
</feature>
<evidence type="ECO:0000256" key="1">
    <source>
        <dbReference type="ARBA" id="ARBA00022737"/>
    </source>
</evidence>
<dbReference type="Pfam" id="PF25877">
    <property type="entry name" value="WHD_SOWAH"/>
    <property type="match status" value="1"/>
</dbReference>
<evidence type="ECO:0000256" key="2">
    <source>
        <dbReference type="ARBA" id="ARBA00023043"/>
    </source>
</evidence>
<protein>
    <recommendedName>
        <fullName evidence="4">SOWAHA-C winged helix-turn-helix domain-containing protein</fullName>
    </recommendedName>
</protein>
<evidence type="ECO:0000313" key="6">
    <source>
        <dbReference type="Proteomes" id="UP001153709"/>
    </source>
</evidence>
<keyword evidence="1" id="KW-0677">Repeat</keyword>
<dbReference type="InterPro" id="IPR058889">
    <property type="entry name" value="WHD_SOWAHA-C"/>
</dbReference>
<name>A0A9N9SZP3_DIABA</name>
<feature type="compositionally biased region" description="Basic and acidic residues" evidence="3">
    <location>
        <begin position="166"/>
        <end position="179"/>
    </location>
</feature>
<keyword evidence="6" id="KW-1185">Reference proteome</keyword>
<feature type="compositionally biased region" description="Basic and acidic residues" evidence="3">
    <location>
        <begin position="194"/>
        <end position="206"/>
    </location>
</feature>
<reference evidence="5" key="1">
    <citation type="submission" date="2022-01" db="EMBL/GenBank/DDBJ databases">
        <authorList>
            <person name="King R."/>
        </authorList>
    </citation>
    <scope>NUCLEOTIDE SEQUENCE</scope>
</reference>
<feature type="compositionally biased region" description="Low complexity" evidence="3">
    <location>
        <begin position="114"/>
        <end position="123"/>
    </location>
</feature>
<evidence type="ECO:0000313" key="5">
    <source>
        <dbReference type="EMBL" id="CAG9832681.1"/>
    </source>
</evidence>